<keyword evidence="7" id="KW-1133">Transmembrane helix</keyword>
<dbReference type="CDD" id="cd06530">
    <property type="entry name" value="S26_SPase_I"/>
    <property type="match status" value="1"/>
</dbReference>
<comment type="similarity">
    <text evidence="3 7">Belongs to the peptidase S26 family.</text>
</comment>
<reference evidence="10 11" key="1">
    <citation type="submission" date="2018-03" db="EMBL/GenBank/DDBJ databases">
        <title>Bacteriophage NCPPB3778 and a type I-E CRISPR drive the evolution of the US Biological Select Agent, Rathayibacter toxicus.</title>
        <authorList>
            <person name="Davis E.W.II."/>
            <person name="Tabima J.F."/>
            <person name="Weisberg A.J."/>
            <person name="Dantas Lopes L."/>
            <person name="Wiseman M.S."/>
            <person name="Wiseman M.S."/>
            <person name="Pupko T."/>
            <person name="Belcher M.S."/>
            <person name="Sechler A.J."/>
            <person name="Tancos M.A."/>
            <person name="Schroeder B.K."/>
            <person name="Murray T.D."/>
            <person name="Luster D.G."/>
            <person name="Schneider W.L."/>
            <person name="Rogers E."/>
            <person name="Andreote F.D."/>
            <person name="Grunwald N.J."/>
            <person name="Putnam M.L."/>
            <person name="Chang J.H."/>
        </authorList>
    </citation>
    <scope>NUCLEOTIDE SEQUENCE [LARGE SCALE GENOMIC DNA]</scope>
    <source>
        <strain evidence="10 11">DSM 15932</strain>
    </source>
</reference>
<dbReference type="GO" id="GO:0009003">
    <property type="term" value="F:signal peptidase activity"/>
    <property type="evidence" value="ECO:0007669"/>
    <property type="project" value="UniProtKB-EC"/>
</dbReference>
<evidence type="ECO:0000256" key="4">
    <source>
        <dbReference type="ARBA" id="ARBA00013208"/>
    </source>
</evidence>
<feature type="compositionally biased region" description="Basic and acidic residues" evidence="8">
    <location>
        <begin position="14"/>
        <end position="25"/>
    </location>
</feature>
<keyword evidence="7" id="KW-0812">Transmembrane</keyword>
<feature type="active site" evidence="6">
    <location>
        <position position="69"/>
    </location>
</feature>
<dbReference type="AlphaFoldDB" id="A0A3T0SYK9"/>
<dbReference type="InterPro" id="IPR019533">
    <property type="entry name" value="Peptidase_S26"/>
</dbReference>
<dbReference type="PROSITE" id="PS00761">
    <property type="entry name" value="SPASE_I_3"/>
    <property type="match status" value="1"/>
</dbReference>
<keyword evidence="5 7" id="KW-0378">Hydrolase</keyword>
<evidence type="ECO:0000256" key="7">
    <source>
        <dbReference type="RuleBase" id="RU362042"/>
    </source>
</evidence>
<feature type="active site" evidence="6">
    <location>
        <position position="142"/>
    </location>
</feature>
<sequence>MTDSTAPVTLPPDGGRHSADPDGEHRPRRRRRGVLLFLRDVLIIVVVAVLVSFLVKTFLIRSFYIPSSSMEQTLVENDRILVNELVPGVVPISRGDVVVFRDPGGWLSPTTEPEVPAFQAAIDSALALVGLTAPDSNDHLIKRVIGLPGDHVTCCTPLGQVEINGNPISEPYVKLPDGVQAVSATPFDVVVPEGSLWVMGDNRYNSADSRYNTDKPGNGFVPIDNVVGRAILVTWPVQQWAWLDDYPSVFRGVDTEASDEQSDDDRASAGGR</sequence>
<evidence type="ECO:0000313" key="11">
    <source>
        <dbReference type="Proteomes" id="UP000285317"/>
    </source>
</evidence>
<name>A0A3T0SYK9_9MICO</name>
<dbReference type="EC" id="3.4.21.89" evidence="4 7"/>
<gene>
    <name evidence="10" type="primary">lepB</name>
    <name evidence="10" type="ORF">C1I64_04625</name>
</gene>
<comment type="catalytic activity">
    <reaction evidence="1 7">
        <text>Cleavage of hydrophobic, N-terminal signal or leader sequences from secreted and periplasmic proteins.</text>
        <dbReference type="EC" id="3.4.21.89"/>
    </reaction>
</comment>
<dbReference type="EMBL" id="CP028137">
    <property type="protein sequence ID" value="AZZ51394.1"/>
    <property type="molecule type" value="Genomic_DNA"/>
</dbReference>
<dbReference type="PANTHER" id="PTHR43390:SF1">
    <property type="entry name" value="CHLOROPLAST PROCESSING PEPTIDASE"/>
    <property type="match status" value="1"/>
</dbReference>
<dbReference type="InterPro" id="IPR036286">
    <property type="entry name" value="LexA/Signal_pep-like_sf"/>
</dbReference>
<dbReference type="PRINTS" id="PR00727">
    <property type="entry name" value="LEADERPTASE"/>
</dbReference>
<evidence type="ECO:0000256" key="6">
    <source>
        <dbReference type="PIRSR" id="PIRSR600223-1"/>
    </source>
</evidence>
<feature type="transmembrane region" description="Helical" evidence="7">
    <location>
        <begin position="36"/>
        <end position="59"/>
    </location>
</feature>
<evidence type="ECO:0000256" key="1">
    <source>
        <dbReference type="ARBA" id="ARBA00000677"/>
    </source>
</evidence>
<evidence type="ECO:0000256" key="2">
    <source>
        <dbReference type="ARBA" id="ARBA00004401"/>
    </source>
</evidence>
<dbReference type="GO" id="GO:0004252">
    <property type="term" value="F:serine-type endopeptidase activity"/>
    <property type="evidence" value="ECO:0007669"/>
    <property type="project" value="InterPro"/>
</dbReference>
<keyword evidence="7" id="KW-0472">Membrane</keyword>
<evidence type="ECO:0000259" key="9">
    <source>
        <dbReference type="Pfam" id="PF10502"/>
    </source>
</evidence>
<dbReference type="Pfam" id="PF10502">
    <property type="entry name" value="Peptidase_S26"/>
    <property type="match status" value="1"/>
</dbReference>
<dbReference type="InterPro" id="IPR019758">
    <property type="entry name" value="Pept_S26A_signal_pept_1_CS"/>
</dbReference>
<dbReference type="RefSeq" id="WP_127886347.1">
    <property type="nucleotide sequence ID" value="NZ_CP028137.1"/>
</dbReference>
<feature type="region of interest" description="Disordered" evidence="8">
    <location>
        <begin position="1"/>
        <end position="27"/>
    </location>
</feature>
<dbReference type="KEGG" id="rfs:C1I64_04625"/>
<proteinExistence type="inferred from homology"/>
<dbReference type="PANTHER" id="PTHR43390">
    <property type="entry name" value="SIGNAL PEPTIDASE I"/>
    <property type="match status" value="1"/>
</dbReference>
<evidence type="ECO:0000256" key="8">
    <source>
        <dbReference type="SAM" id="MobiDB-lite"/>
    </source>
</evidence>
<protein>
    <recommendedName>
        <fullName evidence="4 7">Signal peptidase I</fullName>
        <ecNumber evidence="4 7">3.4.21.89</ecNumber>
    </recommendedName>
</protein>
<dbReference type="GO" id="GO:0005886">
    <property type="term" value="C:plasma membrane"/>
    <property type="evidence" value="ECO:0007669"/>
    <property type="project" value="UniProtKB-SubCell"/>
</dbReference>
<evidence type="ECO:0000313" key="10">
    <source>
        <dbReference type="EMBL" id="AZZ51394.1"/>
    </source>
</evidence>
<dbReference type="GO" id="GO:0006465">
    <property type="term" value="P:signal peptide processing"/>
    <property type="evidence" value="ECO:0007669"/>
    <property type="project" value="InterPro"/>
</dbReference>
<feature type="domain" description="Peptidase S26" evidence="9">
    <location>
        <begin position="39"/>
        <end position="235"/>
    </location>
</feature>
<comment type="subcellular location">
    <subcellularLocation>
        <location evidence="2">Cell membrane</location>
        <topology evidence="2">Single-pass type II membrane protein</topology>
    </subcellularLocation>
    <subcellularLocation>
        <location evidence="7">Membrane</location>
        <topology evidence="7">Single-pass type II membrane protein</topology>
    </subcellularLocation>
</comment>
<evidence type="ECO:0000256" key="3">
    <source>
        <dbReference type="ARBA" id="ARBA00009370"/>
    </source>
</evidence>
<dbReference type="SUPFAM" id="SSF51306">
    <property type="entry name" value="LexA/Signal peptidase"/>
    <property type="match status" value="1"/>
</dbReference>
<accession>A0A3T0SYK9</accession>
<dbReference type="NCBIfam" id="TIGR02227">
    <property type="entry name" value="sigpep_I_bact"/>
    <property type="match status" value="1"/>
</dbReference>
<dbReference type="Gene3D" id="2.10.109.10">
    <property type="entry name" value="Umud Fragment, subunit A"/>
    <property type="match status" value="1"/>
</dbReference>
<dbReference type="InterPro" id="IPR000223">
    <property type="entry name" value="Pept_S26A_signal_pept_1"/>
</dbReference>
<evidence type="ECO:0000256" key="5">
    <source>
        <dbReference type="ARBA" id="ARBA00022801"/>
    </source>
</evidence>
<dbReference type="Proteomes" id="UP000285317">
    <property type="component" value="Chromosome"/>
</dbReference>
<keyword evidence="7" id="KW-0645">Protease</keyword>
<organism evidence="10 11">
    <name type="scientific">Rathayibacter festucae DSM 15932</name>
    <dbReference type="NCBI Taxonomy" id="1328866"/>
    <lineage>
        <taxon>Bacteria</taxon>
        <taxon>Bacillati</taxon>
        <taxon>Actinomycetota</taxon>
        <taxon>Actinomycetes</taxon>
        <taxon>Micrococcales</taxon>
        <taxon>Microbacteriaceae</taxon>
        <taxon>Rathayibacter</taxon>
    </lineage>
</organism>